<proteinExistence type="predicted"/>
<dbReference type="SMART" id="SM00151">
    <property type="entry name" value="SWIB"/>
    <property type="match status" value="1"/>
</dbReference>
<protein>
    <recommendedName>
        <fullName evidence="6">Upstream activation factor subunit spp27</fullName>
    </recommendedName>
</protein>
<feature type="compositionally biased region" description="Basic and acidic residues" evidence="1">
    <location>
        <begin position="94"/>
        <end position="105"/>
    </location>
</feature>
<dbReference type="InterPro" id="IPR003121">
    <property type="entry name" value="SWIB_MDM2_domain"/>
</dbReference>
<keyword evidence="5" id="KW-1185">Reference proteome</keyword>
<evidence type="ECO:0000313" key="5">
    <source>
        <dbReference type="Proteomes" id="UP001213623"/>
    </source>
</evidence>
<sequence length="208" mass="23557">MSTEWDVDVRPTLRARIFDVLKDADLTSVSAKKIRTELAAMPEGSLPEGLDLTTQKKQIDAEIRQCYEEYTTKKPSSKATKAESKKKEKKSTKKRESAKEAEGEPKKKRVASENSPLKRPMKLSEAMAEVCGGSEMPRYEVVKQLWVYIKDKNLQNESNKRQILCDEKLTGLFGKSKIEYVYASLIRSSFEMAKLIGPHLTKMDPPAP</sequence>
<dbReference type="PROSITE" id="PS51925">
    <property type="entry name" value="SWIB_MDM2"/>
    <property type="match status" value="1"/>
</dbReference>
<dbReference type="AlphaFoldDB" id="A0AAF0EIW0"/>
<name>A0AAF0EIW0_9BASI</name>
<dbReference type="EMBL" id="CP119892">
    <property type="protein sequence ID" value="WFD25526.1"/>
    <property type="molecule type" value="Genomic_DNA"/>
</dbReference>
<organism evidence="4 5">
    <name type="scientific">Malassezia nana</name>
    <dbReference type="NCBI Taxonomy" id="180528"/>
    <lineage>
        <taxon>Eukaryota</taxon>
        <taxon>Fungi</taxon>
        <taxon>Dikarya</taxon>
        <taxon>Basidiomycota</taxon>
        <taxon>Ustilaginomycotina</taxon>
        <taxon>Malasseziomycetes</taxon>
        <taxon>Malasseziales</taxon>
        <taxon>Malasseziaceae</taxon>
        <taxon>Malassezia</taxon>
    </lineage>
</organism>
<evidence type="ECO:0000313" key="4">
    <source>
        <dbReference type="EMBL" id="WFD25526.1"/>
    </source>
</evidence>
<dbReference type="Gene3D" id="1.10.245.10">
    <property type="entry name" value="SWIB/MDM2 domain"/>
    <property type="match status" value="1"/>
</dbReference>
<dbReference type="PROSITE" id="PS51998">
    <property type="entry name" value="DEK_C"/>
    <property type="match status" value="1"/>
</dbReference>
<feature type="region of interest" description="Disordered" evidence="1">
    <location>
        <begin position="72"/>
        <end position="119"/>
    </location>
</feature>
<dbReference type="InterPro" id="IPR014876">
    <property type="entry name" value="DEK_C"/>
</dbReference>
<dbReference type="CDD" id="cd10567">
    <property type="entry name" value="SWIB-MDM2_like"/>
    <property type="match status" value="1"/>
</dbReference>
<dbReference type="PANTHER" id="PTHR13844">
    <property type="entry name" value="SWI/SNF-RELATED MATRIX-ASSOCIATED ACTIN-DEPENDENT REGULATOR OF CHROMATIN SUBFAMILY D"/>
    <property type="match status" value="1"/>
</dbReference>
<evidence type="ECO:0008006" key="6">
    <source>
        <dbReference type="Google" id="ProtNLM"/>
    </source>
</evidence>
<accession>A0AAF0EIW0</accession>
<feature type="domain" description="DM2" evidence="2">
    <location>
        <begin position="116"/>
        <end position="202"/>
    </location>
</feature>
<feature type="domain" description="DEK-C" evidence="3">
    <location>
        <begin position="7"/>
        <end position="68"/>
    </location>
</feature>
<gene>
    <name evidence="4" type="ORF">MNAN1_000486</name>
</gene>
<evidence type="ECO:0000256" key="1">
    <source>
        <dbReference type="SAM" id="MobiDB-lite"/>
    </source>
</evidence>
<dbReference type="Pfam" id="PF08766">
    <property type="entry name" value="DEK_C"/>
    <property type="match status" value="1"/>
</dbReference>
<reference evidence="4" key="1">
    <citation type="submission" date="2023-03" db="EMBL/GenBank/DDBJ databases">
        <title>Mating type loci evolution in Malassezia.</title>
        <authorList>
            <person name="Coelho M.A."/>
        </authorList>
    </citation>
    <scope>NUCLEOTIDE SEQUENCE</scope>
    <source>
        <strain evidence="4">CBS 9557</strain>
    </source>
</reference>
<dbReference type="InterPro" id="IPR019835">
    <property type="entry name" value="SWIB_domain"/>
</dbReference>
<dbReference type="SUPFAM" id="SSF47592">
    <property type="entry name" value="SWIB/MDM2 domain"/>
    <property type="match status" value="1"/>
</dbReference>
<dbReference type="InterPro" id="IPR036885">
    <property type="entry name" value="SWIB_MDM2_dom_sf"/>
</dbReference>
<evidence type="ECO:0000259" key="3">
    <source>
        <dbReference type="PROSITE" id="PS51998"/>
    </source>
</evidence>
<evidence type="ECO:0000259" key="2">
    <source>
        <dbReference type="PROSITE" id="PS51925"/>
    </source>
</evidence>
<dbReference type="Pfam" id="PF02201">
    <property type="entry name" value="SWIB"/>
    <property type="match status" value="1"/>
</dbReference>
<dbReference type="SUPFAM" id="SSF109715">
    <property type="entry name" value="DEK C-terminal domain"/>
    <property type="match status" value="1"/>
</dbReference>
<dbReference type="Proteomes" id="UP001213623">
    <property type="component" value="Chromosome 1"/>
</dbReference>